<dbReference type="GO" id="GO:0006226">
    <property type="term" value="P:dUMP biosynthetic process"/>
    <property type="evidence" value="ECO:0007669"/>
    <property type="project" value="InterPro"/>
</dbReference>
<evidence type="ECO:0000256" key="5">
    <source>
        <dbReference type="ARBA" id="ARBA00047686"/>
    </source>
</evidence>
<feature type="domain" description="dUTPase-like" evidence="6">
    <location>
        <begin position="37"/>
        <end position="151"/>
    </location>
</feature>
<dbReference type="GO" id="GO:0004170">
    <property type="term" value="F:dUTP diphosphatase activity"/>
    <property type="evidence" value="ECO:0007669"/>
    <property type="project" value="UniProtKB-EC"/>
</dbReference>
<dbReference type="EC" id="3.6.1.23" evidence="2"/>
<sequence length="154" mass="17557">MTDQMKQPFYKKPLQIKVKYFSNIEPLTKISKGDWIDLRSAIDVDLRKGEYFLIPLGVGMKLPEGYEANPVPRSSTYKNFGIIQTNHFGVIDNSFSGNLDQWHFPALAMRDTTIKKNDRICQFRIQEVMPDVELITVDELDEVSRGGIGSTGKN</sequence>
<evidence type="ECO:0000256" key="3">
    <source>
        <dbReference type="ARBA" id="ARBA00022801"/>
    </source>
</evidence>
<keyword evidence="4" id="KW-0546">Nucleotide metabolism</keyword>
<dbReference type="PANTHER" id="PTHR11241:SF0">
    <property type="entry name" value="DEOXYURIDINE 5'-TRIPHOSPHATE NUCLEOTIDOHYDROLASE"/>
    <property type="match status" value="1"/>
</dbReference>
<protein>
    <recommendedName>
        <fullName evidence="2">dUTP diphosphatase</fullName>
        <ecNumber evidence="2">3.6.1.23</ecNumber>
    </recommendedName>
</protein>
<evidence type="ECO:0000256" key="4">
    <source>
        <dbReference type="ARBA" id="ARBA00023080"/>
    </source>
</evidence>
<accession>A0A1H8GG55</accession>
<dbReference type="InterPro" id="IPR008181">
    <property type="entry name" value="dUTPase"/>
</dbReference>
<dbReference type="STRING" id="1333845.SAMN04487895_101508"/>
<comment type="catalytic activity">
    <reaction evidence="5">
        <text>dUTP + H2O = dUMP + diphosphate + H(+)</text>
        <dbReference type="Rhea" id="RHEA:10248"/>
        <dbReference type="ChEBI" id="CHEBI:15377"/>
        <dbReference type="ChEBI" id="CHEBI:15378"/>
        <dbReference type="ChEBI" id="CHEBI:33019"/>
        <dbReference type="ChEBI" id="CHEBI:61555"/>
        <dbReference type="ChEBI" id="CHEBI:246422"/>
        <dbReference type="EC" id="3.6.1.23"/>
    </reaction>
</comment>
<dbReference type="EMBL" id="FODH01000001">
    <property type="protein sequence ID" value="SEN43151.1"/>
    <property type="molecule type" value="Genomic_DNA"/>
</dbReference>
<evidence type="ECO:0000259" key="6">
    <source>
        <dbReference type="Pfam" id="PF00692"/>
    </source>
</evidence>
<dbReference type="PANTHER" id="PTHR11241">
    <property type="entry name" value="DEOXYURIDINE 5'-TRIPHOSPHATE NUCLEOTIDOHYDROLASE"/>
    <property type="match status" value="1"/>
</dbReference>
<dbReference type="InterPro" id="IPR029054">
    <property type="entry name" value="dUTPase-like"/>
</dbReference>
<dbReference type="RefSeq" id="WP_246590556.1">
    <property type="nucleotide sequence ID" value="NZ_CP076607.1"/>
</dbReference>
<dbReference type="Proteomes" id="UP000198809">
    <property type="component" value="Unassembled WGS sequence"/>
</dbReference>
<dbReference type="InterPro" id="IPR033704">
    <property type="entry name" value="dUTPase_trimeric"/>
</dbReference>
<gene>
    <name evidence="7" type="ORF">SAMN04487895_101508</name>
</gene>
<evidence type="ECO:0000256" key="2">
    <source>
        <dbReference type="ARBA" id="ARBA00012379"/>
    </source>
</evidence>
<dbReference type="GO" id="GO:0046081">
    <property type="term" value="P:dUTP catabolic process"/>
    <property type="evidence" value="ECO:0007669"/>
    <property type="project" value="InterPro"/>
</dbReference>
<organism evidence="7 8">
    <name type="scientific">Paenibacillus sophorae</name>
    <dbReference type="NCBI Taxonomy" id="1333845"/>
    <lineage>
        <taxon>Bacteria</taxon>
        <taxon>Bacillati</taxon>
        <taxon>Bacillota</taxon>
        <taxon>Bacilli</taxon>
        <taxon>Bacillales</taxon>
        <taxon>Paenibacillaceae</taxon>
        <taxon>Paenibacillus</taxon>
    </lineage>
</organism>
<dbReference type="InterPro" id="IPR036157">
    <property type="entry name" value="dUTPase-like_sf"/>
</dbReference>
<evidence type="ECO:0000313" key="8">
    <source>
        <dbReference type="Proteomes" id="UP000198809"/>
    </source>
</evidence>
<proteinExistence type="inferred from homology"/>
<reference evidence="7 8" key="1">
    <citation type="submission" date="2016-10" db="EMBL/GenBank/DDBJ databases">
        <authorList>
            <person name="de Groot N.N."/>
        </authorList>
    </citation>
    <scope>NUCLEOTIDE SEQUENCE [LARGE SCALE GENOMIC DNA]</scope>
    <source>
        <strain evidence="7 8">CGMCC 1.10238</strain>
    </source>
</reference>
<dbReference type="SUPFAM" id="SSF51283">
    <property type="entry name" value="dUTPase-like"/>
    <property type="match status" value="1"/>
</dbReference>
<dbReference type="Pfam" id="PF00692">
    <property type="entry name" value="dUTPase"/>
    <property type="match status" value="1"/>
</dbReference>
<keyword evidence="3" id="KW-0378">Hydrolase</keyword>
<dbReference type="AlphaFoldDB" id="A0A1H8GG55"/>
<comment type="similarity">
    <text evidence="1">Belongs to the dUTPase family.</text>
</comment>
<dbReference type="GO" id="GO:0000287">
    <property type="term" value="F:magnesium ion binding"/>
    <property type="evidence" value="ECO:0007669"/>
    <property type="project" value="InterPro"/>
</dbReference>
<evidence type="ECO:0000313" key="7">
    <source>
        <dbReference type="EMBL" id="SEN43151.1"/>
    </source>
</evidence>
<evidence type="ECO:0000256" key="1">
    <source>
        <dbReference type="ARBA" id="ARBA00006581"/>
    </source>
</evidence>
<dbReference type="Gene3D" id="2.70.40.10">
    <property type="match status" value="1"/>
</dbReference>
<dbReference type="CDD" id="cd07557">
    <property type="entry name" value="trimeric_dUTPase"/>
    <property type="match status" value="1"/>
</dbReference>
<name>A0A1H8GG55_9BACL</name>